<accession>A0A4Y3RJL5</accession>
<sequence length="70" mass="7808">MRGRSNSNPIPSRRLRQLRATVKTAVVPRMEALRRQLTESPRSPFPGAEHAGRVAGMTAFPARPTRKDLT</sequence>
<protein>
    <submittedName>
        <fullName evidence="2">Uncharacterized protein</fullName>
    </submittedName>
</protein>
<proteinExistence type="predicted"/>
<evidence type="ECO:0000313" key="3">
    <source>
        <dbReference type="Proteomes" id="UP000315226"/>
    </source>
</evidence>
<name>A0A4Y3RJL5_9ACTN</name>
<keyword evidence="3" id="KW-1185">Reference proteome</keyword>
<comment type="caution">
    <text evidence="2">The sequence shown here is derived from an EMBL/GenBank/DDBJ whole genome shotgun (WGS) entry which is preliminary data.</text>
</comment>
<dbReference type="AlphaFoldDB" id="A0A4Y3RJL5"/>
<dbReference type="Proteomes" id="UP000315226">
    <property type="component" value="Unassembled WGS sequence"/>
</dbReference>
<gene>
    <name evidence="2" type="ORF">SGA01_27230</name>
</gene>
<feature type="region of interest" description="Disordered" evidence="1">
    <location>
        <begin position="35"/>
        <end position="70"/>
    </location>
</feature>
<reference evidence="2 3" key="1">
    <citation type="submission" date="2019-06" db="EMBL/GenBank/DDBJ databases">
        <title>Whole genome shotgun sequence of Streptomyces gardneri NBRC 12865.</title>
        <authorList>
            <person name="Hosoyama A."/>
            <person name="Uohara A."/>
            <person name="Ohji S."/>
            <person name="Ichikawa N."/>
        </authorList>
    </citation>
    <scope>NUCLEOTIDE SEQUENCE [LARGE SCALE GENOMIC DNA]</scope>
    <source>
        <strain evidence="2 3">NBRC 12865</strain>
    </source>
</reference>
<evidence type="ECO:0000313" key="2">
    <source>
        <dbReference type="EMBL" id="GEB57118.1"/>
    </source>
</evidence>
<evidence type="ECO:0000256" key="1">
    <source>
        <dbReference type="SAM" id="MobiDB-lite"/>
    </source>
</evidence>
<dbReference type="EMBL" id="BJMN01000015">
    <property type="protein sequence ID" value="GEB57118.1"/>
    <property type="molecule type" value="Genomic_DNA"/>
</dbReference>
<organism evidence="2 3">
    <name type="scientific">Streptomyces gardneri</name>
    <dbReference type="NCBI Taxonomy" id="66892"/>
    <lineage>
        <taxon>Bacteria</taxon>
        <taxon>Bacillati</taxon>
        <taxon>Actinomycetota</taxon>
        <taxon>Actinomycetes</taxon>
        <taxon>Kitasatosporales</taxon>
        <taxon>Streptomycetaceae</taxon>
        <taxon>Streptomyces</taxon>
    </lineage>
</organism>